<dbReference type="AlphaFoldDB" id="A0A0E9TA05"/>
<organism evidence="1">
    <name type="scientific">Anguilla anguilla</name>
    <name type="common">European freshwater eel</name>
    <name type="synonym">Muraena anguilla</name>
    <dbReference type="NCBI Taxonomy" id="7936"/>
    <lineage>
        <taxon>Eukaryota</taxon>
        <taxon>Metazoa</taxon>
        <taxon>Chordata</taxon>
        <taxon>Craniata</taxon>
        <taxon>Vertebrata</taxon>
        <taxon>Euteleostomi</taxon>
        <taxon>Actinopterygii</taxon>
        <taxon>Neopterygii</taxon>
        <taxon>Teleostei</taxon>
        <taxon>Anguilliformes</taxon>
        <taxon>Anguillidae</taxon>
        <taxon>Anguilla</taxon>
    </lineage>
</organism>
<protein>
    <submittedName>
        <fullName evidence="1">Uncharacterized protein</fullName>
    </submittedName>
</protein>
<dbReference type="EMBL" id="GBXM01058126">
    <property type="protein sequence ID" value="JAH50451.1"/>
    <property type="molecule type" value="Transcribed_RNA"/>
</dbReference>
<proteinExistence type="predicted"/>
<accession>A0A0E9TA05</accession>
<reference evidence="1" key="2">
    <citation type="journal article" date="2015" name="Fish Shellfish Immunol.">
        <title>Early steps in the European eel (Anguilla anguilla)-Vibrio vulnificus interaction in the gills: Role of the RtxA13 toxin.</title>
        <authorList>
            <person name="Callol A."/>
            <person name="Pajuelo D."/>
            <person name="Ebbesson L."/>
            <person name="Teles M."/>
            <person name="MacKenzie S."/>
            <person name="Amaro C."/>
        </authorList>
    </citation>
    <scope>NUCLEOTIDE SEQUENCE</scope>
</reference>
<reference evidence="1" key="1">
    <citation type="submission" date="2014-11" db="EMBL/GenBank/DDBJ databases">
        <authorList>
            <person name="Amaro Gonzalez C."/>
        </authorList>
    </citation>
    <scope>NUCLEOTIDE SEQUENCE</scope>
</reference>
<sequence>MESVGQNRAHTPYKDHLLMNIKQTPVTYRKPFFTG</sequence>
<evidence type="ECO:0000313" key="1">
    <source>
        <dbReference type="EMBL" id="JAH50451.1"/>
    </source>
</evidence>
<name>A0A0E9TA05_ANGAN</name>